<proteinExistence type="predicted"/>
<dbReference type="SUPFAM" id="SSF55811">
    <property type="entry name" value="Nudix"/>
    <property type="match status" value="1"/>
</dbReference>
<dbReference type="PROSITE" id="PS51462">
    <property type="entry name" value="NUDIX"/>
    <property type="match status" value="1"/>
</dbReference>
<comment type="caution">
    <text evidence="2">The sequence shown here is derived from an EMBL/GenBank/DDBJ whole genome shotgun (WGS) entry which is preliminary data.</text>
</comment>
<dbReference type="STRING" id="1802517.A2892_01920"/>
<dbReference type="Proteomes" id="UP000176404">
    <property type="component" value="Unassembled WGS sequence"/>
</dbReference>
<name>A0A1F8BAS1_9BACT</name>
<feature type="domain" description="Nudix hydrolase" evidence="1">
    <location>
        <begin position="1"/>
        <end position="103"/>
    </location>
</feature>
<dbReference type="InterPro" id="IPR000086">
    <property type="entry name" value="NUDIX_hydrolase_dom"/>
</dbReference>
<reference evidence="2 3" key="1">
    <citation type="journal article" date="2016" name="Nat. Commun.">
        <title>Thousands of microbial genomes shed light on interconnected biogeochemical processes in an aquifer system.</title>
        <authorList>
            <person name="Anantharaman K."/>
            <person name="Brown C.T."/>
            <person name="Hug L.A."/>
            <person name="Sharon I."/>
            <person name="Castelle C.J."/>
            <person name="Probst A.J."/>
            <person name="Thomas B.C."/>
            <person name="Singh A."/>
            <person name="Wilkins M.J."/>
            <person name="Karaoz U."/>
            <person name="Brodie E.L."/>
            <person name="Williams K.H."/>
            <person name="Hubbard S.S."/>
            <person name="Banfield J.F."/>
        </authorList>
    </citation>
    <scope>NUCLEOTIDE SEQUENCE [LARGE SCALE GENOMIC DNA]</scope>
</reference>
<gene>
    <name evidence="2" type="ORF">A2892_01920</name>
</gene>
<dbReference type="EMBL" id="MGHD01000003">
    <property type="protein sequence ID" value="OGM60779.1"/>
    <property type="molecule type" value="Genomic_DNA"/>
</dbReference>
<dbReference type="InterPro" id="IPR015797">
    <property type="entry name" value="NUDIX_hydrolase-like_dom_sf"/>
</dbReference>
<dbReference type="Pfam" id="PF00293">
    <property type="entry name" value="NUDIX"/>
    <property type="match status" value="1"/>
</dbReference>
<organism evidence="2 3">
    <name type="scientific">Candidatus Woesebacteria bacterium RIFCSPLOWO2_01_FULL_39_10b</name>
    <dbReference type="NCBI Taxonomy" id="1802517"/>
    <lineage>
        <taxon>Bacteria</taxon>
        <taxon>Candidatus Woeseibacteriota</taxon>
    </lineage>
</organism>
<protein>
    <recommendedName>
        <fullName evidence="1">Nudix hydrolase domain-containing protein</fullName>
    </recommendedName>
</protein>
<dbReference type="AlphaFoldDB" id="A0A1F8BAS1"/>
<sequence>MDLPLLAGHVDNKGSFENAAKEEVEEEVGLSPKDIKLLLEGRKDNSCRREGGSWHYWKIYQVDADRDIKRSEDETKQAGWFSLDQIKSLAQKTERYLAGEIPEEEWKQSPGIEPVWLEWFRELEMV</sequence>
<evidence type="ECO:0000259" key="1">
    <source>
        <dbReference type="PROSITE" id="PS51462"/>
    </source>
</evidence>
<evidence type="ECO:0000313" key="3">
    <source>
        <dbReference type="Proteomes" id="UP000176404"/>
    </source>
</evidence>
<accession>A0A1F8BAS1</accession>
<dbReference type="Gene3D" id="3.90.79.10">
    <property type="entry name" value="Nucleoside Triphosphate Pyrophosphohydrolase"/>
    <property type="match status" value="1"/>
</dbReference>
<evidence type="ECO:0000313" key="2">
    <source>
        <dbReference type="EMBL" id="OGM60779.1"/>
    </source>
</evidence>